<evidence type="ECO:0000313" key="2">
    <source>
        <dbReference type="Proteomes" id="UP000324917"/>
    </source>
</evidence>
<dbReference type="EMBL" id="BHVP01000120">
    <property type="protein sequence ID" value="GCA77197.1"/>
    <property type="molecule type" value="Genomic_DNA"/>
</dbReference>
<dbReference type="Proteomes" id="UP000324917">
    <property type="component" value="Unassembled WGS sequence"/>
</dbReference>
<reference evidence="1 2" key="1">
    <citation type="submission" date="2018-09" db="EMBL/GenBank/DDBJ databases">
        <title>Evolutionary history of phycoerythrin pigmentation in the water bloom-forming cyanobacterium Microcystis aeruginosa.</title>
        <authorList>
            <person name="Tanabe Y."/>
            <person name="Tanabe Y."/>
            <person name="Yamaguchi H."/>
        </authorList>
    </citation>
    <scope>NUCLEOTIDE SEQUENCE [LARGE SCALE GENOMIC DNA]</scope>
    <source>
        <strain evidence="1 2">NIES-2520</strain>
    </source>
</reference>
<proteinExistence type="predicted"/>
<evidence type="ECO:0000313" key="1">
    <source>
        <dbReference type="EMBL" id="GCA77197.1"/>
    </source>
</evidence>
<name>A0A5A5RVR8_MICAE</name>
<accession>A0A5A5RVR8</accession>
<comment type="caution">
    <text evidence="1">The sequence shown here is derived from an EMBL/GenBank/DDBJ whole genome shotgun (WGS) entry which is preliminary data.</text>
</comment>
<protein>
    <submittedName>
        <fullName evidence="1">Uncharacterized protein</fullName>
    </submittedName>
</protein>
<organism evidence="1 2">
    <name type="scientific">Microcystis aeruginosa NIES-2520</name>
    <dbReference type="NCBI Taxonomy" id="2303982"/>
    <lineage>
        <taxon>Bacteria</taxon>
        <taxon>Bacillati</taxon>
        <taxon>Cyanobacteriota</taxon>
        <taxon>Cyanophyceae</taxon>
        <taxon>Oscillatoriophycideae</taxon>
        <taxon>Chroococcales</taxon>
        <taxon>Microcystaceae</taxon>
        <taxon>Microcystis</taxon>
    </lineage>
</organism>
<sequence length="62" mass="6976">MHDFKLFQKSQVKLPKIIKLLADKGYQGIVKIHELNSSSILATITNLIFLRKAVTAIISLIL</sequence>
<dbReference type="AlphaFoldDB" id="A0A5A5RVR8"/>
<gene>
    <name evidence="1" type="ORF">MiTe_04050</name>
</gene>